<dbReference type="RefSeq" id="WP_025291122.1">
    <property type="nucleotide sequence ID" value="NZ_CP006644.1"/>
</dbReference>
<name>W0A4E2_9SPHN</name>
<dbReference type="AlphaFoldDB" id="W0A4E2"/>
<evidence type="ECO:0000313" key="1">
    <source>
        <dbReference type="EMBL" id="AHE52829.1"/>
    </source>
</evidence>
<proteinExistence type="predicted"/>
<reference evidence="1 2" key="1">
    <citation type="submission" date="2013-07" db="EMBL/GenBank/DDBJ databases">
        <title>Completed genome of Sphingomonas sanxanigenens NX02.</title>
        <authorList>
            <person name="Ma T."/>
            <person name="Huang H."/>
            <person name="Wu M."/>
            <person name="Li X."/>
            <person name="Li G."/>
        </authorList>
    </citation>
    <scope>NUCLEOTIDE SEQUENCE [LARGE SCALE GENOMIC DNA]</scope>
    <source>
        <strain evidence="1 2">NX02</strain>
    </source>
</reference>
<sequence>MLDPIDPLPPTPLTDWEILAVASLMVQRCDCDQFIAERMGLLALLDDADGVATWHAIAMKVQAIKDAPAV</sequence>
<dbReference type="KEGG" id="ssan:NX02_05450"/>
<dbReference type="EMBL" id="CP006644">
    <property type="protein sequence ID" value="AHE52829.1"/>
    <property type="molecule type" value="Genomic_DNA"/>
</dbReference>
<dbReference type="PATRIC" id="fig|1123269.5.peg.1056"/>
<keyword evidence="2" id="KW-1185">Reference proteome</keyword>
<protein>
    <submittedName>
        <fullName evidence="1">Uncharacterized protein</fullName>
    </submittedName>
</protein>
<organism evidence="1 2">
    <name type="scientific">Sphingomonas sanxanigenens DSM 19645 = NX02</name>
    <dbReference type="NCBI Taxonomy" id="1123269"/>
    <lineage>
        <taxon>Bacteria</taxon>
        <taxon>Pseudomonadati</taxon>
        <taxon>Pseudomonadota</taxon>
        <taxon>Alphaproteobacteria</taxon>
        <taxon>Sphingomonadales</taxon>
        <taxon>Sphingomonadaceae</taxon>
        <taxon>Sphingomonas</taxon>
    </lineage>
</organism>
<dbReference type="HOGENOM" id="CLU_2572097_0_0_5"/>
<dbReference type="Proteomes" id="UP000018851">
    <property type="component" value="Chromosome"/>
</dbReference>
<accession>W0A4E2</accession>
<evidence type="ECO:0000313" key="2">
    <source>
        <dbReference type="Proteomes" id="UP000018851"/>
    </source>
</evidence>
<gene>
    <name evidence="1" type="ORF">NX02_05450</name>
</gene>
<dbReference type="STRING" id="1123269.NX02_05450"/>